<organism evidence="1 2">
    <name type="scientific">Coniosporium tulheliwenetii</name>
    <dbReference type="NCBI Taxonomy" id="3383036"/>
    <lineage>
        <taxon>Eukaryota</taxon>
        <taxon>Fungi</taxon>
        <taxon>Dikarya</taxon>
        <taxon>Ascomycota</taxon>
        <taxon>Pezizomycotina</taxon>
        <taxon>Dothideomycetes</taxon>
        <taxon>Dothideomycetes incertae sedis</taxon>
        <taxon>Coniosporium</taxon>
    </lineage>
</organism>
<gene>
    <name evidence="1" type="ORF">H2199_005756</name>
</gene>
<comment type="caution">
    <text evidence="1">The sequence shown here is derived from an EMBL/GenBank/DDBJ whole genome shotgun (WGS) entry which is preliminary data.</text>
</comment>
<dbReference type="EMBL" id="JAPDRP010000016">
    <property type="protein sequence ID" value="KAJ9641088.1"/>
    <property type="molecule type" value="Genomic_DNA"/>
</dbReference>
<sequence length="401" mass="44915">MAASDYVKHYDSTWKDLMKKQDRFPLQEYADRSVLTTWTISYKQVQSQSEEAASLLKLWGFLDCEDLELEFSDALQLLSHYSLVDAKEETSSHSMQSVLHEWCCQLAEGRERKTLSRLAAGIVARMVPGESEPEYWKLRRRLLPHGSRVCRWVDDERLKQSHGANDWTLPPWIFYSLGMLFAHQDKLDEAEKMYQRALAGFEKALGAEHTSTLNTVNNLGLLYAAQGKLGEAETMYQRALKGREKALGPEHTSTLDSIHCLGLLYAKQGKLQDSRALYTRALMGFQTALGYNHTKCQVVRQAIAALDISRSMIGGSASSPVKALRDEDIRDDLCRGPDAMKAVSHSQGTSATSTTQSTMVPMSTFAALIDGENGSRSNTVRRKRSSNSIKVPLPSSKRKAK</sequence>
<accession>A0ACC2Z0C3</accession>
<evidence type="ECO:0000313" key="2">
    <source>
        <dbReference type="Proteomes" id="UP001172680"/>
    </source>
</evidence>
<keyword evidence="2" id="KW-1185">Reference proteome</keyword>
<protein>
    <submittedName>
        <fullName evidence="1">Uncharacterized protein</fullName>
    </submittedName>
</protein>
<dbReference type="Proteomes" id="UP001172680">
    <property type="component" value="Unassembled WGS sequence"/>
</dbReference>
<evidence type="ECO:0000313" key="1">
    <source>
        <dbReference type="EMBL" id="KAJ9641088.1"/>
    </source>
</evidence>
<proteinExistence type="predicted"/>
<reference evidence="1" key="1">
    <citation type="submission" date="2022-10" db="EMBL/GenBank/DDBJ databases">
        <title>Culturing micro-colonial fungi from biological soil crusts in the Mojave desert and describing Neophaeococcomyces mojavensis, and introducing the new genera and species Taxawa tesnikishii.</title>
        <authorList>
            <person name="Kurbessoian T."/>
            <person name="Stajich J.E."/>
        </authorList>
    </citation>
    <scope>NUCLEOTIDE SEQUENCE</scope>
    <source>
        <strain evidence="1">JES_115</strain>
    </source>
</reference>
<name>A0ACC2Z0C3_9PEZI</name>